<comment type="similarity">
    <text evidence="9">Belongs to the NrdR family.</text>
</comment>
<dbReference type="RefSeq" id="WP_015551858.1">
    <property type="nucleotide sequence ID" value="NC_021033.1"/>
</dbReference>
<evidence type="ECO:0000256" key="3">
    <source>
        <dbReference type="ARBA" id="ARBA00022741"/>
    </source>
</evidence>
<keyword evidence="5 9" id="KW-0067">ATP-binding</keyword>
<dbReference type="InterPro" id="IPR005144">
    <property type="entry name" value="ATP-cone_dom"/>
</dbReference>
<comment type="function">
    <text evidence="9">Negatively regulates transcription of bacterial ribonucleotide reductase nrd genes and operons by binding to NrdR-boxes.</text>
</comment>
<keyword evidence="2 9" id="KW-0479">Metal-binding</keyword>
<evidence type="ECO:0000256" key="6">
    <source>
        <dbReference type="ARBA" id="ARBA00023015"/>
    </source>
</evidence>
<sequence length="151" mass="17598">MKCPFCSHGESQVLDSRSSEDGLAIKRRRRCLQCDKRYTTYERIELALPTVVKKNGLRMEFDIDKVRSSMNIALRKRPVSRDQVDCAVSRILEFFLNHPYKEVSSYEVGQVVMKELRELDQVAYVRFASVYQSFEDIAQFVTTIQELSSDE</sequence>
<keyword evidence="4 9" id="KW-0863">Zinc-finger</keyword>
<name>I7JRU0_9BURK</name>
<evidence type="ECO:0000256" key="5">
    <source>
        <dbReference type="ARBA" id="ARBA00022840"/>
    </source>
</evidence>
<keyword evidence="7 9" id="KW-0238">DNA-binding</keyword>
<dbReference type="Pfam" id="PF22811">
    <property type="entry name" value="Zn_ribbon_NrdR"/>
    <property type="match status" value="1"/>
</dbReference>
<evidence type="ECO:0000313" key="11">
    <source>
        <dbReference type="EMBL" id="CCG19811.1"/>
    </source>
</evidence>
<dbReference type="PANTHER" id="PTHR30455:SF2">
    <property type="entry name" value="TRANSCRIPTIONAL REPRESSOR NRDR"/>
    <property type="match status" value="1"/>
</dbReference>
<dbReference type="GO" id="GO:0003677">
    <property type="term" value="F:DNA binding"/>
    <property type="evidence" value="ECO:0007669"/>
    <property type="project" value="UniProtKB-KW"/>
</dbReference>
<evidence type="ECO:0000256" key="1">
    <source>
        <dbReference type="ARBA" id="ARBA00022491"/>
    </source>
</evidence>
<dbReference type="EMBL" id="HE681424">
    <property type="protein sequence ID" value="CCG19811.1"/>
    <property type="molecule type" value="Genomic_DNA"/>
</dbReference>
<keyword evidence="1 9" id="KW-0678">Repressor</keyword>
<dbReference type="NCBIfam" id="TIGR00244">
    <property type="entry name" value="transcriptional regulator NrdR"/>
    <property type="match status" value="1"/>
</dbReference>
<evidence type="ECO:0000256" key="8">
    <source>
        <dbReference type="ARBA" id="ARBA00023163"/>
    </source>
</evidence>
<reference evidence="11" key="1">
    <citation type="journal article" date="2012" name="Vet. Microbiol.">
        <title>Comparative genomic analyses of the Taylorellae.</title>
        <authorList>
            <person name="Hauser H."/>
            <person name="Richter D.C."/>
            <person name="van Tonder A."/>
            <person name="Clark L."/>
            <person name="Preston A."/>
        </authorList>
    </citation>
    <scope>NUCLEOTIDE SEQUENCE</scope>
    <source>
        <strain evidence="11">14/45</strain>
    </source>
</reference>
<keyword evidence="9" id="KW-0862">Zinc</keyword>
<keyword evidence="8 9" id="KW-0804">Transcription</keyword>
<comment type="cofactor">
    <cofactor evidence="9">
        <name>Zn(2+)</name>
        <dbReference type="ChEBI" id="CHEBI:29105"/>
    </cofactor>
    <text evidence="9">Binds 1 zinc ion.</text>
</comment>
<organism evidence="11">
    <name type="scientific">Taylorella asinigenitalis 14/45</name>
    <dbReference type="NCBI Taxonomy" id="1091495"/>
    <lineage>
        <taxon>Bacteria</taxon>
        <taxon>Pseudomonadati</taxon>
        <taxon>Pseudomonadota</taxon>
        <taxon>Betaproteobacteria</taxon>
        <taxon>Burkholderiales</taxon>
        <taxon>Alcaligenaceae</taxon>
        <taxon>Taylorella</taxon>
    </lineage>
</organism>
<dbReference type="GO" id="GO:0005524">
    <property type="term" value="F:ATP binding"/>
    <property type="evidence" value="ECO:0007669"/>
    <property type="project" value="UniProtKB-UniRule"/>
</dbReference>
<protein>
    <recommendedName>
        <fullName evidence="9">Transcriptional repressor NrdR</fullName>
    </recommendedName>
</protein>
<evidence type="ECO:0000259" key="10">
    <source>
        <dbReference type="PROSITE" id="PS51161"/>
    </source>
</evidence>
<evidence type="ECO:0000256" key="7">
    <source>
        <dbReference type="ARBA" id="ARBA00023125"/>
    </source>
</evidence>
<dbReference type="PANTHER" id="PTHR30455">
    <property type="entry name" value="TRANSCRIPTIONAL REPRESSOR NRDR"/>
    <property type="match status" value="1"/>
</dbReference>
<evidence type="ECO:0000256" key="2">
    <source>
        <dbReference type="ARBA" id="ARBA00022723"/>
    </source>
</evidence>
<evidence type="ECO:0000256" key="9">
    <source>
        <dbReference type="HAMAP-Rule" id="MF_00440"/>
    </source>
</evidence>
<dbReference type="GO" id="GO:0045892">
    <property type="term" value="P:negative regulation of DNA-templated transcription"/>
    <property type="evidence" value="ECO:0007669"/>
    <property type="project" value="UniProtKB-UniRule"/>
</dbReference>
<dbReference type="KEGG" id="tat:KUM_1023"/>
<dbReference type="HOGENOM" id="CLU_108412_0_0_4"/>
<dbReference type="InterPro" id="IPR055173">
    <property type="entry name" value="NrdR-like_N"/>
</dbReference>
<dbReference type="Pfam" id="PF03477">
    <property type="entry name" value="ATP-cone"/>
    <property type="match status" value="1"/>
</dbReference>
<evidence type="ECO:0000256" key="4">
    <source>
        <dbReference type="ARBA" id="ARBA00022771"/>
    </source>
</evidence>
<proteinExistence type="inferred from homology"/>
<gene>
    <name evidence="9 11" type="primary">nrdR</name>
    <name evidence="11" type="ORF">KUM_1023</name>
</gene>
<accession>I7JRU0</accession>
<keyword evidence="3 9" id="KW-0547">Nucleotide-binding</keyword>
<feature type="domain" description="ATP-cone" evidence="10">
    <location>
        <begin position="49"/>
        <end position="139"/>
    </location>
</feature>
<dbReference type="AlphaFoldDB" id="I7JRU0"/>
<dbReference type="GO" id="GO:0008270">
    <property type="term" value="F:zinc ion binding"/>
    <property type="evidence" value="ECO:0007669"/>
    <property type="project" value="UniProtKB-UniRule"/>
</dbReference>
<dbReference type="HAMAP" id="MF_00440">
    <property type="entry name" value="NrdR"/>
    <property type="match status" value="1"/>
</dbReference>
<dbReference type="InterPro" id="IPR003796">
    <property type="entry name" value="RNR_NrdR-like"/>
</dbReference>
<dbReference type="PROSITE" id="PS51161">
    <property type="entry name" value="ATP_CONE"/>
    <property type="match status" value="1"/>
</dbReference>
<feature type="zinc finger region" evidence="9">
    <location>
        <begin position="3"/>
        <end position="34"/>
    </location>
</feature>
<keyword evidence="6 9" id="KW-0805">Transcription regulation</keyword>